<protein>
    <submittedName>
        <fullName evidence="1">Uncharacterized protein</fullName>
    </submittedName>
</protein>
<sequence>MGTSKMLAQPSISIKGQLKPAWEFFVKFYDMSHWYCQLISELQLDVFHTSMFCIHCRKNDIDEPSLIAMHTLVSWIKSLT</sequence>
<dbReference type="AlphaFoldDB" id="T1KAC7"/>
<keyword evidence="2" id="KW-1185">Reference proteome</keyword>
<dbReference type="EnsemblMetazoa" id="tetur07g08044.1">
    <property type="protein sequence ID" value="tetur07g08044.1"/>
    <property type="gene ID" value="tetur07g08044"/>
</dbReference>
<organism evidence="1 2">
    <name type="scientific">Tetranychus urticae</name>
    <name type="common">Two-spotted spider mite</name>
    <dbReference type="NCBI Taxonomy" id="32264"/>
    <lineage>
        <taxon>Eukaryota</taxon>
        <taxon>Metazoa</taxon>
        <taxon>Ecdysozoa</taxon>
        <taxon>Arthropoda</taxon>
        <taxon>Chelicerata</taxon>
        <taxon>Arachnida</taxon>
        <taxon>Acari</taxon>
        <taxon>Acariformes</taxon>
        <taxon>Trombidiformes</taxon>
        <taxon>Prostigmata</taxon>
        <taxon>Eleutherengona</taxon>
        <taxon>Raphignathae</taxon>
        <taxon>Tetranychoidea</taxon>
        <taxon>Tetranychidae</taxon>
        <taxon>Tetranychus</taxon>
    </lineage>
</organism>
<proteinExistence type="predicted"/>
<name>T1KAC7_TETUR</name>
<accession>T1KAC7</accession>
<dbReference type="HOGENOM" id="CLU_2592845_0_0_1"/>
<reference evidence="2" key="1">
    <citation type="submission" date="2011-08" db="EMBL/GenBank/DDBJ databases">
        <authorList>
            <person name="Rombauts S."/>
        </authorList>
    </citation>
    <scope>NUCLEOTIDE SEQUENCE</scope>
    <source>
        <strain evidence="2">London</strain>
    </source>
</reference>
<dbReference type="STRING" id="32264.T1KAC7"/>
<dbReference type="EMBL" id="CAEY01001873">
    <property type="status" value="NOT_ANNOTATED_CDS"/>
    <property type="molecule type" value="Genomic_DNA"/>
</dbReference>
<evidence type="ECO:0000313" key="1">
    <source>
        <dbReference type="EnsemblMetazoa" id="tetur07g08044.1"/>
    </source>
</evidence>
<evidence type="ECO:0000313" key="2">
    <source>
        <dbReference type="Proteomes" id="UP000015104"/>
    </source>
</evidence>
<dbReference type="Proteomes" id="UP000015104">
    <property type="component" value="Unassembled WGS sequence"/>
</dbReference>
<reference evidence="1" key="2">
    <citation type="submission" date="2015-06" db="UniProtKB">
        <authorList>
            <consortium name="EnsemblMetazoa"/>
        </authorList>
    </citation>
    <scope>IDENTIFICATION</scope>
</reference>